<dbReference type="InterPro" id="IPR036162">
    <property type="entry name" value="Resolvase-like_N_sf"/>
</dbReference>
<dbReference type="InterPro" id="IPR025827">
    <property type="entry name" value="Zn_ribbon_recom_dom"/>
</dbReference>
<dbReference type="RefSeq" id="WP_256302863.1">
    <property type="nucleotide sequence ID" value="NZ_JANFYS010000001.1"/>
</dbReference>
<dbReference type="Pfam" id="PF00239">
    <property type="entry name" value="Resolvase"/>
    <property type="match status" value="1"/>
</dbReference>
<dbReference type="Pfam" id="PF07508">
    <property type="entry name" value="Recombinase"/>
    <property type="match status" value="1"/>
</dbReference>
<comment type="caution">
    <text evidence="3">The sequence shown here is derived from an EMBL/GenBank/DDBJ whole genome shotgun (WGS) entry which is preliminary data.</text>
</comment>
<organism evidence="3 4">
    <name type="scientific">Intestinimonas massiliensis</name>
    <name type="common">ex Afouda et al. 2020</name>
    <dbReference type="NCBI Taxonomy" id="1673721"/>
    <lineage>
        <taxon>Bacteria</taxon>
        <taxon>Bacillati</taxon>
        <taxon>Bacillota</taxon>
        <taxon>Clostridia</taxon>
        <taxon>Eubacteriales</taxon>
        <taxon>Intestinimonas</taxon>
    </lineage>
</organism>
<dbReference type="InterPro" id="IPR011109">
    <property type="entry name" value="DNA_bind_recombinase_dom"/>
</dbReference>
<dbReference type="InterPro" id="IPR038109">
    <property type="entry name" value="DNA_bind_recomb_sf"/>
</dbReference>
<feature type="domain" description="Resolvase/invertase-type recombinase catalytic" evidence="1">
    <location>
        <begin position="21"/>
        <end position="169"/>
    </location>
</feature>
<dbReference type="GO" id="GO:0000150">
    <property type="term" value="F:DNA strand exchange activity"/>
    <property type="evidence" value="ECO:0007669"/>
    <property type="project" value="InterPro"/>
</dbReference>
<accession>A0AAW5JGJ4</accession>
<gene>
    <name evidence="3" type="ORF">NE579_00430</name>
</gene>
<feature type="domain" description="Recombinase" evidence="2">
    <location>
        <begin position="177"/>
        <end position="305"/>
    </location>
</feature>
<dbReference type="CDD" id="cd00338">
    <property type="entry name" value="Ser_Recombinase"/>
    <property type="match status" value="1"/>
</dbReference>
<name>A0AAW5JGJ4_9FIRM</name>
<dbReference type="PROSITE" id="PS51736">
    <property type="entry name" value="RECOMBINASES_3"/>
    <property type="match status" value="1"/>
</dbReference>
<sequence length="570" mass="65120">MDIHSARSQLRTRTVYDLPLRVTFYARVSSESDEQRNSLGNQISYYEELIRKNPNWTYVEGYIDEGLSAATTKNRENFHRMVEDGQAGAFDLIITKEITRFARNTLDSIQYTRRLLNAGVGVFFQNDNINTLDEDSELRLTIMSGIAQDELRKLSSRVKFGHQQAIKNRVVLGNSRIFGYRKDKGRLVVDPEEAPMVRELFQLYATGQYSLKQLENRFWTQGYRNHNGKKLSHTTMSGILSNPKYKGYYAGNKVKVIDLFTKKQKFLPPEEWVLFKDESGTIVPALVEEALWEQANQVLKRRSADVRHRQGICNHANLLTGKLYCAHCGSAYYRRDSVDRTGRKNSKWVCSGKIKNGAASCPSFPIYEEELKPLLFQVFRQADADAGVLVEEYIELYRSLEQEGGLTRRMEALEQAIGTAEKKRQKLLTFNALGELSDQDFLSMNRQCAQEIEAARAELEELSAQRGSASDFKSHIESVRRTLQAARKEASSGLIGKEFVDQYIQRIVATPEADGSMRLQIQLFTGETTDRYLRNLRSSAARDVGWGQPQPVRSGHTFKKMIEAYENGMK</sequence>
<dbReference type="SMART" id="SM00857">
    <property type="entry name" value="Resolvase"/>
    <property type="match status" value="1"/>
</dbReference>
<reference evidence="3" key="1">
    <citation type="submission" date="2022-06" db="EMBL/GenBank/DDBJ databases">
        <title>Isolation of gut microbiota from human fecal samples.</title>
        <authorList>
            <person name="Pamer E.G."/>
            <person name="Barat B."/>
            <person name="Waligurski E."/>
            <person name="Medina S."/>
            <person name="Paddock L."/>
            <person name="Mostad J."/>
        </authorList>
    </citation>
    <scope>NUCLEOTIDE SEQUENCE</scope>
    <source>
        <strain evidence="3">DFI.9.91</strain>
    </source>
</reference>
<dbReference type="PANTHER" id="PTHR30461">
    <property type="entry name" value="DNA-INVERTASE FROM LAMBDOID PROPHAGE"/>
    <property type="match status" value="1"/>
</dbReference>
<dbReference type="Pfam" id="PF13408">
    <property type="entry name" value="Zn_ribbon_recom"/>
    <property type="match status" value="1"/>
</dbReference>
<dbReference type="Proteomes" id="UP001204562">
    <property type="component" value="Unassembled WGS sequence"/>
</dbReference>
<dbReference type="SUPFAM" id="SSF53041">
    <property type="entry name" value="Resolvase-like"/>
    <property type="match status" value="1"/>
</dbReference>
<dbReference type="AlphaFoldDB" id="A0AAW5JGJ4"/>
<evidence type="ECO:0000259" key="2">
    <source>
        <dbReference type="PROSITE" id="PS51737"/>
    </source>
</evidence>
<dbReference type="GO" id="GO:0003677">
    <property type="term" value="F:DNA binding"/>
    <property type="evidence" value="ECO:0007669"/>
    <property type="project" value="InterPro"/>
</dbReference>
<dbReference type="Gene3D" id="3.40.50.1390">
    <property type="entry name" value="Resolvase, N-terminal catalytic domain"/>
    <property type="match status" value="1"/>
</dbReference>
<dbReference type="Gene3D" id="3.90.1750.20">
    <property type="entry name" value="Putative Large Serine Recombinase, Chain B, Domain 2"/>
    <property type="match status" value="1"/>
</dbReference>
<proteinExistence type="predicted"/>
<dbReference type="InterPro" id="IPR006119">
    <property type="entry name" value="Resolv_N"/>
</dbReference>
<evidence type="ECO:0000313" key="4">
    <source>
        <dbReference type="Proteomes" id="UP001204562"/>
    </source>
</evidence>
<dbReference type="EMBL" id="JANFYS010000001">
    <property type="protein sequence ID" value="MCQ4768932.1"/>
    <property type="molecule type" value="Genomic_DNA"/>
</dbReference>
<dbReference type="PANTHER" id="PTHR30461:SF23">
    <property type="entry name" value="DNA RECOMBINASE-RELATED"/>
    <property type="match status" value="1"/>
</dbReference>
<evidence type="ECO:0000259" key="1">
    <source>
        <dbReference type="PROSITE" id="PS51736"/>
    </source>
</evidence>
<evidence type="ECO:0000313" key="3">
    <source>
        <dbReference type="EMBL" id="MCQ4768932.1"/>
    </source>
</evidence>
<dbReference type="InterPro" id="IPR050639">
    <property type="entry name" value="SSR_resolvase"/>
</dbReference>
<protein>
    <submittedName>
        <fullName evidence="3">Recombinase family protein</fullName>
    </submittedName>
</protein>
<dbReference type="PROSITE" id="PS51737">
    <property type="entry name" value="RECOMBINASE_DNA_BIND"/>
    <property type="match status" value="1"/>
</dbReference>